<dbReference type="InterPro" id="IPR001372">
    <property type="entry name" value="Dynein_light_chain_typ-1/2"/>
</dbReference>
<protein>
    <submittedName>
        <fullName evidence="3">Dynein light chain</fullName>
    </submittedName>
</protein>
<dbReference type="Gene3D" id="3.30.740.10">
    <property type="entry name" value="Protein Inhibitor Of Neuronal Nitric Oxide Synthase"/>
    <property type="match status" value="1"/>
</dbReference>
<reference evidence="3" key="2">
    <citation type="submission" date="2019-11" db="UniProtKB">
        <authorList>
            <consortium name="WormBaseParasite"/>
        </authorList>
    </citation>
    <scope>IDENTIFICATION</scope>
</reference>
<proteinExistence type="predicted"/>
<dbReference type="Pfam" id="PF01221">
    <property type="entry name" value="Dynein_light"/>
    <property type="match status" value="1"/>
</dbReference>
<evidence type="ECO:0000313" key="3">
    <source>
        <dbReference type="WBParaSite" id="MCU_011631-RA"/>
    </source>
</evidence>
<dbReference type="InterPro" id="IPR037177">
    <property type="entry name" value="DLC_sf"/>
</dbReference>
<dbReference type="Proteomes" id="UP000267029">
    <property type="component" value="Unassembled WGS sequence"/>
</dbReference>
<evidence type="ECO:0000313" key="2">
    <source>
        <dbReference type="Proteomes" id="UP000267029"/>
    </source>
</evidence>
<dbReference type="AlphaFoldDB" id="A0A0R3UA13"/>
<dbReference type="OrthoDB" id="6230307at2759"/>
<dbReference type="WBParaSite" id="MCU_011631-RA">
    <property type="protein sequence ID" value="MCU_011631-RA"/>
    <property type="gene ID" value="MCU_011631"/>
</dbReference>
<dbReference type="CDD" id="cd21450">
    <property type="entry name" value="DLC-like_DYNLL1-like"/>
    <property type="match status" value="1"/>
</dbReference>
<dbReference type="EMBL" id="UXSR01000977">
    <property type="protein sequence ID" value="VDD77759.1"/>
    <property type="molecule type" value="Genomic_DNA"/>
</dbReference>
<organism evidence="3">
    <name type="scientific">Mesocestoides corti</name>
    <name type="common">Flatworm</name>
    <dbReference type="NCBI Taxonomy" id="53468"/>
    <lineage>
        <taxon>Eukaryota</taxon>
        <taxon>Metazoa</taxon>
        <taxon>Spiralia</taxon>
        <taxon>Lophotrochozoa</taxon>
        <taxon>Platyhelminthes</taxon>
        <taxon>Cestoda</taxon>
        <taxon>Eucestoda</taxon>
        <taxon>Cyclophyllidea</taxon>
        <taxon>Mesocestoididae</taxon>
        <taxon>Mesocestoides</taxon>
    </lineage>
</organism>
<dbReference type="SMART" id="SM01375">
    <property type="entry name" value="Dynein_light"/>
    <property type="match status" value="1"/>
</dbReference>
<dbReference type="GO" id="GO:0030286">
    <property type="term" value="C:dynein complex"/>
    <property type="evidence" value="ECO:0007669"/>
    <property type="project" value="InterPro"/>
</dbReference>
<name>A0A0R3UA13_MESCO</name>
<sequence length="105" mass="12197">MATNTRTAFPQDMEETFSDVFMVERTDVNVADRARMARIIESIIVPGYKDPRQAARDIKEALDDDFDRNWHVIVGTDFACYMSFSPGFYMRASYRDLVIQVFRLA</sequence>
<dbReference type="STRING" id="53468.A0A0R3UA13"/>
<evidence type="ECO:0000313" key="1">
    <source>
        <dbReference type="EMBL" id="VDD77759.1"/>
    </source>
</evidence>
<accession>A0A0R3UA13</accession>
<reference evidence="1 2" key="1">
    <citation type="submission" date="2018-10" db="EMBL/GenBank/DDBJ databases">
        <authorList>
            <consortium name="Pathogen Informatics"/>
        </authorList>
    </citation>
    <scope>NUCLEOTIDE SEQUENCE [LARGE SCALE GENOMIC DNA]</scope>
</reference>
<gene>
    <name evidence="1" type="ORF">MCOS_LOCUS3762</name>
</gene>
<dbReference type="SUPFAM" id="SSF54648">
    <property type="entry name" value="DLC"/>
    <property type="match status" value="1"/>
</dbReference>
<keyword evidence="2" id="KW-1185">Reference proteome</keyword>
<dbReference type="GO" id="GO:0007017">
    <property type="term" value="P:microtubule-based process"/>
    <property type="evidence" value="ECO:0007669"/>
    <property type="project" value="InterPro"/>
</dbReference>